<reference evidence="2 3" key="1">
    <citation type="submission" date="2021-01" db="EMBL/GenBank/DDBJ databases">
        <title>Whole genome shotgun sequence of Actinoplanes couchii NBRC 106145.</title>
        <authorList>
            <person name="Komaki H."/>
            <person name="Tamura T."/>
        </authorList>
    </citation>
    <scope>NUCLEOTIDE SEQUENCE [LARGE SCALE GENOMIC DNA]</scope>
    <source>
        <strain evidence="2 3">NBRC 106145</strain>
    </source>
</reference>
<feature type="transmembrane region" description="Helical" evidence="1">
    <location>
        <begin position="133"/>
        <end position="154"/>
    </location>
</feature>
<accession>A0ABQ3XH80</accession>
<evidence type="ECO:0000313" key="3">
    <source>
        <dbReference type="Proteomes" id="UP000612282"/>
    </source>
</evidence>
<name>A0ABQ3XH80_9ACTN</name>
<dbReference type="EMBL" id="BOMG01000077">
    <property type="protein sequence ID" value="GID57850.1"/>
    <property type="molecule type" value="Genomic_DNA"/>
</dbReference>
<protein>
    <submittedName>
        <fullName evidence="2">Uncharacterized protein</fullName>
    </submittedName>
</protein>
<feature type="transmembrane region" description="Helical" evidence="1">
    <location>
        <begin position="30"/>
        <end position="48"/>
    </location>
</feature>
<keyword evidence="1" id="KW-0812">Transmembrane</keyword>
<feature type="transmembrane region" description="Helical" evidence="1">
    <location>
        <begin position="99"/>
        <end position="121"/>
    </location>
</feature>
<keyword evidence="3" id="KW-1185">Reference proteome</keyword>
<dbReference type="Proteomes" id="UP000612282">
    <property type="component" value="Unassembled WGS sequence"/>
</dbReference>
<comment type="caution">
    <text evidence="2">The sequence shown here is derived from an EMBL/GenBank/DDBJ whole genome shotgun (WGS) entry which is preliminary data.</text>
</comment>
<dbReference type="RefSeq" id="WP_203801185.1">
    <property type="nucleotide sequence ID" value="NZ_BAAAQE010000099.1"/>
</dbReference>
<keyword evidence="1" id="KW-1133">Transmembrane helix</keyword>
<gene>
    <name evidence="2" type="ORF">Aco03nite_062540</name>
</gene>
<proteinExistence type="predicted"/>
<evidence type="ECO:0000256" key="1">
    <source>
        <dbReference type="SAM" id="Phobius"/>
    </source>
</evidence>
<feature type="transmembrane region" description="Helical" evidence="1">
    <location>
        <begin position="174"/>
        <end position="202"/>
    </location>
</feature>
<evidence type="ECO:0000313" key="2">
    <source>
        <dbReference type="EMBL" id="GID57850.1"/>
    </source>
</evidence>
<organism evidence="2 3">
    <name type="scientific">Actinoplanes couchii</name>
    <dbReference type="NCBI Taxonomy" id="403638"/>
    <lineage>
        <taxon>Bacteria</taxon>
        <taxon>Bacillati</taxon>
        <taxon>Actinomycetota</taxon>
        <taxon>Actinomycetes</taxon>
        <taxon>Micromonosporales</taxon>
        <taxon>Micromonosporaceae</taxon>
        <taxon>Actinoplanes</taxon>
    </lineage>
</organism>
<keyword evidence="1" id="KW-0472">Membrane</keyword>
<feature type="transmembrane region" description="Helical" evidence="1">
    <location>
        <begin position="60"/>
        <end position="79"/>
    </location>
</feature>
<sequence length="222" mass="22755">MRLPKVTLAVMVVAVLSAMVGATHLRPDPFGIGCLVTLAVLALHPVLFRGALPTMARLSIRAGLFGLAVETLVLTRYMVVWPSTVIPVAGDVPTPSSEIPALMIGTAGSALVAGTMFGLALARLSWRPPRGAVAGVTMLAVAGVVTAMSAYRTWQDTPSGVPEIEIPAGNAADVMVVSSTFVFNPGAGLATAVVLTGAYLLVDRCTRRDRPGVAGEGAGQAP</sequence>